<evidence type="ECO:0000313" key="2">
    <source>
        <dbReference type="EMBL" id="MEF2155590.1"/>
    </source>
</evidence>
<gene>
    <name evidence="2" type="ORF">V3390_04995</name>
</gene>
<accession>A0ABU7UYH3</accession>
<name>A0ABU7UYH3_9GAMM</name>
<proteinExistence type="predicted"/>
<dbReference type="Pfam" id="PF11306">
    <property type="entry name" value="DUF3108"/>
    <property type="match status" value="1"/>
</dbReference>
<comment type="caution">
    <text evidence="2">The sequence shown here is derived from an EMBL/GenBank/DDBJ whole genome shotgun (WGS) entry which is preliminary data.</text>
</comment>
<dbReference type="InterPro" id="IPR021457">
    <property type="entry name" value="DUF3108"/>
</dbReference>
<dbReference type="EMBL" id="JAZHBO010000001">
    <property type="protein sequence ID" value="MEF2155590.1"/>
    <property type="molecule type" value="Genomic_DNA"/>
</dbReference>
<evidence type="ECO:0000313" key="3">
    <source>
        <dbReference type="Proteomes" id="UP001356170"/>
    </source>
</evidence>
<keyword evidence="1" id="KW-0732">Signal</keyword>
<keyword evidence="3" id="KW-1185">Reference proteome</keyword>
<dbReference type="RefSeq" id="WP_331703596.1">
    <property type="nucleotide sequence ID" value="NZ_JAZHBO010000001.1"/>
</dbReference>
<sequence>MTRNLKSLTLMAGLAATLIAAPAVAAVSTVNANYKANYMGMSATGRISVSAMGGNKYKSTLSVSNALGFTSQVTVFDEAHGTLRPLSSTDSNKFMGKKSDVKANYDWNGGVARWDGDDLSPEKKGPARMQAGDMDALLLNLAIVRDFAEGRPLTYRMLENGKASTLRFTPAGKETVTIGGKTVTATKLVGSGTKSLTVWAAPGYSVPVKIVKAIDMGKLTLTLSSVN</sequence>
<organism evidence="2 3">
    <name type="scientific">Aquilutibacter rugosus</name>
    <dbReference type="NCBI Taxonomy" id="3115820"/>
    <lineage>
        <taxon>Bacteria</taxon>
        <taxon>Pseudomonadati</taxon>
        <taxon>Pseudomonadota</taxon>
        <taxon>Gammaproteobacteria</taxon>
        <taxon>Lysobacterales</taxon>
        <taxon>Lysobacteraceae</taxon>
        <taxon>Aquilutibacter</taxon>
    </lineage>
</organism>
<protein>
    <submittedName>
        <fullName evidence="2">DUF3108 domain-containing protein</fullName>
    </submittedName>
</protein>
<evidence type="ECO:0000256" key="1">
    <source>
        <dbReference type="SAM" id="SignalP"/>
    </source>
</evidence>
<dbReference type="Proteomes" id="UP001356170">
    <property type="component" value="Unassembled WGS sequence"/>
</dbReference>
<feature type="chain" id="PRO_5045293890" evidence="1">
    <location>
        <begin position="26"/>
        <end position="227"/>
    </location>
</feature>
<reference evidence="2 3" key="1">
    <citation type="submission" date="2024-01" db="EMBL/GenBank/DDBJ databases">
        <title>Novel species of the genus Luteimonas isolated from rivers.</title>
        <authorList>
            <person name="Lu H."/>
        </authorList>
    </citation>
    <scope>NUCLEOTIDE SEQUENCE [LARGE SCALE GENOMIC DNA]</scope>
    <source>
        <strain evidence="2 3">FXH3W</strain>
    </source>
</reference>
<feature type="signal peptide" evidence="1">
    <location>
        <begin position="1"/>
        <end position="25"/>
    </location>
</feature>